<dbReference type="eggNOG" id="ENOG502QU9N">
    <property type="taxonomic scope" value="Eukaryota"/>
</dbReference>
<dbReference type="InterPro" id="IPR010765">
    <property type="entry name" value="DUF1350"/>
</dbReference>
<name>B5YNZ7_THAPS</name>
<feature type="compositionally biased region" description="Polar residues" evidence="1">
    <location>
        <begin position="23"/>
        <end position="49"/>
    </location>
</feature>
<dbReference type="OMA" id="REPARQC"/>
<reference evidence="2 3" key="2">
    <citation type="journal article" date="2008" name="Nature">
        <title>The Phaeodactylum genome reveals the evolutionary history of diatom genomes.</title>
        <authorList>
            <person name="Bowler C."/>
            <person name="Allen A.E."/>
            <person name="Badger J.H."/>
            <person name="Grimwood J."/>
            <person name="Jabbari K."/>
            <person name="Kuo A."/>
            <person name="Maheswari U."/>
            <person name="Martens C."/>
            <person name="Maumus F."/>
            <person name="Otillar R.P."/>
            <person name="Rayko E."/>
            <person name="Salamov A."/>
            <person name="Vandepoele K."/>
            <person name="Beszteri B."/>
            <person name="Gruber A."/>
            <person name="Heijde M."/>
            <person name="Katinka M."/>
            <person name="Mock T."/>
            <person name="Valentin K."/>
            <person name="Verret F."/>
            <person name="Berges J.A."/>
            <person name="Brownlee C."/>
            <person name="Cadoret J.P."/>
            <person name="Chiovitti A."/>
            <person name="Choi C.J."/>
            <person name="Coesel S."/>
            <person name="De Martino A."/>
            <person name="Detter J.C."/>
            <person name="Durkin C."/>
            <person name="Falciatore A."/>
            <person name="Fournet J."/>
            <person name="Haruta M."/>
            <person name="Huysman M.J."/>
            <person name="Jenkins B.D."/>
            <person name="Jiroutova K."/>
            <person name="Jorgensen R.E."/>
            <person name="Joubert Y."/>
            <person name="Kaplan A."/>
            <person name="Kroger N."/>
            <person name="Kroth P.G."/>
            <person name="La Roche J."/>
            <person name="Lindquist E."/>
            <person name="Lommer M."/>
            <person name="Martin-Jezequel V."/>
            <person name="Lopez P.J."/>
            <person name="Lucas S."/>
            <person name="Mangogna M."/>
            <person name="McGinnis K."/>
            <person name="Medlin L.K."/>
            <person name="Montsant A."/>
            <person name="Oudot-Le Secq M.P."/>
            <person name="Napoli C."/>
            <person name="Obornik M."/>
            <person name="Parker M.S."/>
            <person name="Petit J.L."/>
            <person name="Porcel B.M."/>
            <person name="Poulsen N."/>
            <person name="Robison M."/>
            <person name="Rychlewski L."/>
            <person name="Rynearson T.A."/>
            <person name="Schmutz J."/>
            <person name="Shapiro H."/>
            <person name="Siaut M."/>
            <person name="Stanley M."/>
            <person name="Sussman M.R."/>
            <person name="Taylor A.R."/>
            <person name="Vardi A."/>
            <person name="von Dassow P."/>
            <person name="Vyverman W."/>
            <person name="Willis A."/>
            <person name="Wyrwicz L.S."/>
            <person name="Rokhsar D.S."/>
            <person name="Weissenbach J."/>
            <person name="Armbrust E.V."/>
            <person name="Green B.R."/>
            <person name="Van de Peer Y."/>
            <person name="Grigoriev I.V."/>
        </authorList>
    </citation>
    <scope>NUCLEOTIDE SEQUENCE [LARGE SCALE GENOMIC DNA]</scope>
    <source>
        <strain evidence="2 3">CCMP1335</strain>
    </source>
</reference>
<dbReference type="KEGG" id="tps:THAPS_263321"/>
<accession>B5YNZ7</accession>
<gene>
    <name evidence="2" type="ORF">THAPS_263321</name>
</gene>
<organism evidence="2 3">
    <name type="scientific">Thalassiosira pseudonana</name>
    <name type="common">Marine diatom</name>
    <name type="synonym">Cyclotella nana</name>
    <dbReference type="NCBI Taxonomy" id="35128"/>
    <lineage>
        <taxon>Eukaryota</taxon>
        <taxon>Sar</taxon>
        <taxon>Stramenopiles</taxon>
        <taxon>Ochrophyta</taxon>
        <taxon>Bacillariophyta</taxon>
        <taxon>Coscinodiscophyceae</taxon>
        <taxon>Thalassiosirophycidae</taxon>
        <taxon>Thalassiosirales</taxon>
        <taxon>Thalassiosiraceae</taxon>
        <taxon>Thalassiosira</taxon>
    </lineage>
</organism>
<sequence>MENEKKLEDQIDADDDAADADSKTTNNDSAISTTTNNIYDNEESATPHSTGRWEELHGNYILRPPNEQQPPRALLHFLGGALLGAAPQLTYRYLLERLSSRGYLIVATPYELSFDHLGTCDEIIDKFERVAPSLAKQYGPVPVVGVGHSCGALLHMLITSLFPDTPRAANALISYNNRGVGEAVPLFDELSLLNPSLLTIPTPLRQTLTNFLTEPTYGALTNAGVTQLLVQSLDITQQIPKLIDEVEAGARDFVPTPDAMSSAARRAYRCRRTLLLQFESDNLDDSEQLEGYLKEAESVMKMKRPMITIDLKRQVLPGNHLTPLLGPAGGEDWGKMLEETLGGVLGFLNPGGEMAEKKSGDGGDSAKVVRERLGYEQVERVAEELVVWLDEGSL</sequence>
<keyword evidence="3" id="KW-1185">Reference proteome</keyword>
<proteinExistence type="predicted"/>
<reference evidence="2 3" key="1">
    <citation type="journal article" date="2004" name="Science">
        <title>The genome of the diatom Thalassiosira pseudonana: ecology, evolution, and metabolism.</title>
        <authorList>
            <person name="Armbrust E.V."/>
            <person name="Berges J.A."/>
            <person name="Bowler C."/>
            <person name="Green B.R."/>
            <person name="Martinez D."/>
            <person name="Putnam N.H."/>
            <person name="Zhou S."/>
            <person name="Allen A.E."/>
            <person name="Apt K.E."/>
            <person name="Bechner M."/>
            <person name="Brzezinski M.A."/>
            <person name="Chaal B.K."/>
            <person name="Chiovitti A."/>
            <person name="Davis A.K."/>
            <person name="Demarest M.S."/>
            <person name="Detter J.C."/>
            <person name="Glavina T."/>
            <person name="Goodstein D."/>
            <person name="Hadi M.Z."/>
            <person name="Hellsten U."/>
            <person name="Hildebrand M."/>
            <person name="Jenkins B.D."/>
            <person name="Jurka J."/>
            <person name="Kapitonov V.V."/>
            <person name="Kroger N."/>
            <person name="Lau W.W."/>
            <person name="Lane T.W."/>
            <person name="Larimer F.W."/>
            <person name="Lippmeier J.C."/>
            <person name="Lucas S."/>
            <person name="Medina M."/>
            <person name="Montsant A."/>
            <person name="Obornik M."/>
            <person name="Parker M.S."/>
            <person name="Palenik B."/>
            <person name="Pazour G.J."/>
            <person name="Richardson P.M."/>
            <person name="Rynearson T.A."/>
            <person name="Saito M.A."/>
            <person name="Schwartz D.C."/>
            <person name="Thamatrakoln K."/>
            <person name="Valentin K."/>
            <person name="Vardi A."/>
            <person name="Wilkerson F.P."/>
            <person name="Rokhsar D.S."/>
        </authorList>
    </citation>
    <scope>NUCLEOTIDE SEQUENCE [LARGE SCALE GENOMIC DNA]</scope>
    <source>
        <strain evidence="2 3">CCMP1335</strain>
    </source>
</reference>
<feature type="compositionally biased region" description="Acidic residues" evidence="1">
    <location>
        <begin position="10"/>
        <end position="19"/>
    </location>
</feature>
<dbReference type="HOGENOM" id="CLU_701133_0_0_1"/>
<dbReference type="Gene3D" id="3.40.50.1820">
    <property type="entry name" value="alpha/beta hydrolase"/>
    <property type="match status" value="1"/>
</dbReference>
<dbReference type="STRING" id="35128.B5YNZ7"/>
<dbReference type="ESTHER" id="thaps-b5ynz7">
    <property type="family name" value="Duf_1350"/>
</dbReference>
<dbReference type="PaxDb" id="35128-Thaps263321"/>
<dbReference type="AlphaFoldDB" id="B5YNZ7"/>
<dbReference type="EMBL" id="CP001160">
    <property type="protein sequence ID" value="ACI65073.1"/>
    <property type="molecule type" value="Genomic_DNA"/>
</dbReference>
<evidence type="ECO:0000313" key="3">
    <source>
        <dbReference type="Proteomes" id="UP000001449"/>
    </source>
</evidence>
<dbReference type="Proteomes" id="UP000001449">
    <property type="component" value="Chromosome 7"/>
</dbReference>
<evidence type="ECO:0008006" key="4">
    <source>
        <dbReference type="Google" id="ProtNLM"/>
    </source>
</evidence>
<evidence type="ECO:0000313" key="2">
    <source>
        <dbReference type="EMBL" id="ACI65073.1"/>
    </source>
</evidence>
<feature type="non-terminal residue" evidence="2">
    <location>
        <position position="1"/>
    </location>
</feature>
<evidence type="ECO:0000256" key="1">
    <source>
        <dbReference type="SAM" id="MobiDB-lite"/>
    </source>
</evidence>
<dbReference type="InterPro" id="IPR029058">
    <property type="entry name" value="AB_hydrolase_fold"/>
</dbReference>
<dbReference type="Pfam" id="PF07082">
    <property type="entry name" value="DUF1350"/>
    <property type="match status" value="1"/>
</dbReference>
<feature type="region of interest" description="Disordered" evidence="1">
    <location>
        <begin position="1"/>
        <end position="51"/>
    </location>
</feature>
<dbReference type="InParanoid" id="B5YNZ7"/>
<dbReference type="PANTHER" id="PTHR34127">
    <property type="entry name" value="OS04G0405600 PROTEIN"/>
    <property type="match status" value="1"/>
</dbReference>
<dbReference type="GeneID" id="7450619"/>
<dbReference type="PANTHER" id="PTHR34127:SF1">
    <property type="entry name" value="OS04G0405600 PROTEIN"/>
    <property type="match status" value="1"/>
</dbReference>
<dbReference type="SUPFAM" id="SSF53474">
    <property type="entry name" value="alpha/beta-Hydrolases"/>
    <property type="match status" value="1"/>
</dbReference>
<protein>
    <recommendedName>
        <fullName evidence="4">AB hydrolase-1 domain-containing protein</fullName>
    </recommendedName>
</protein>
<dbReference type="RefSeq" id="XP_002296356.1">
    <property type="nucleotide sequence ID" value="XM_002296320.1"/>
</dbReference>